<dbReference type="NCBIfam" id="TIGR03560">
    <property type="entry name" value="F420_Rv1855c"/>
    <property type="match status" value="1"/>
</dbReference>
<dbReference type="InterPro" id="IPR011251">
    <property type="entry name" value="Luciferase-like_dom"/>
</dbReference>
<gene>
    <name evidence="6" type="ORF">RxyAA322_21180</name>
</gene>
<reference evidence="6" key="1">
    <citation type="journal article" date="2019" name="Microbiol. Resour. Announc.">
        <title>Complete Genome Sequence of Rubrobacter xylanophilus Strain AA3-22, Isolated from Arima Onsen in Japan.</title>
        <authorList>
            <person name="Tomariguchi N."/>
            <person name="Miyazaki K."/>
        </authorList>
    </citation>
    <scope>NUCLEOTIDE SEQUENCE [LARGE SCALE GENOMIC DNA]</scope>
    <source>
        <strain evidence="6">AA3-22</strain>
    </source>
</reference>
<keyword evidence="4" id="KW-0503">Monooxygenase</keyword>
<evidence type="ECO:0000256" key="3">
    <source>
        <dbReference type="ARBA" id="ARBA00023002"/>
    </source>
</evidence>
<dbReference type="RefSeq" id="WP_143528291.1">
    <property type="nucleotide sequence ID" value="NZ_AP019791.1"/>
</dbReference>
<evidence type="ECO:0000313" key="6">
    <source>
        <dbReference type="EMBL" id="BBL80264.1"/>
    </source>
</evidence>
<evidence type="ECO:0000259" key="5">
    <source>
        <dbReference type="Pfam" id="PF00296"/>
    </source>
</evidence>
<keyword evidence="1" id="KW-0285">Flavoprotein</keyword>
<evidence type="ECO:0000256" key="4">
    <source>
        <dbReference type="ARBA" id="ARBA00023033"/>
    </source>
</evidence>
<keyword evidence="7" id="KW-1185">Reference proteome</keyword>
<sequence length="321" mass="37179">MAVEFGVFVPQGWRMDLTEIEDPAEQYEAMTRVARRADELSGYDSIWVYDHFHTVPEPTRNTTFECWTITAGLARDTRRVKVGQMVTCNGYRNPALLAKMASTVDVMSHGRLLFGLGAGWYEHEWRAYGYGFPDVPVRMRMFREACEIVHRMWTEDDVVFEGEHYRIDRPINEPKGLQKPHPPFWIGGGGERVTLRLVARWGDACNVFGDPDTLRHKFEVLRRHCEEVGRDYDEITRSTSVNVHLLEEGEDPEKATRQARGRRSYEEYAEQFRIGTPKQIAALLEERAEAGVEYFIVYLPRVAYDHTQLERFAEEVIPALS</sequence>
<dbReference type="OrthoDB" id="4029802at2"/>
<dbReference type="GO" id="GO:0046306">
    <property type="term" value="P:alkanesulfonate catabolic process"/>
    <property type="evidence" value="ECO:0007669"/>
    <property type="project" value="TreeGrafter"/>
</dbReference>
<dbReference type="GO" id="GO:0008726">
    <property type="term" value="F:alkanesulfonate monooxygenase activity"/>
    <property type="evidence" value="ECO:0007669"/>
    <property type="project" value="TreeGrafter"/>
</dbReference>
<dbReference type="AlphaFoldDB" id="A0A510HK36"/>
<name>A0A510HK36_9ACTN</name>
<dbReference type="PANTHER" id="PTHR42847:SF8">
    <property type="entry name" value="CONSERVED PROTEIN"/>
    <property type="match status" value="1"/>
</dbReference>
<dbReference type="Proteomes" id="UP000318065">
    <property type="component" value="Chromosome"/>
</dbReference>
<dbReference type="EMBL" id="AP019791">
    <property type="protein sequence ID" value="BBL80264.1"/>
    <property type="molecule type" value="Genomic_DNA"/>
</dbReference>
<dbReference type="SUPFAM" id="SSF51679">
    <property type="entry name" value="Bacterial luciferase-like"/>
    <property type="match status" value="1"/>
</dbReference>
<protein>
    <submittedName>
        <fullName evidence="6">LLM class F420-dependent oxidoreductase</fullName>
    </submittedName>
</protein>
<dbReference type="InterPro" id="IPR019952">
    <property type="entry name" value="F420_OxRdatse_Rv1855c_pred"/>
</dbReference>
<evidence type="ECO:0000313" key="7">
    <source>
        <dbReference type="Proteomes" id="UP000318065"/>
    </source>
</evidence>
<dbReference type="Gene3D" id="3.20.20.30">
    <property type="entry name" value="Luciferase-like domain"/>
    <property type="match status" value="1"/>
</dbReference>
<dbReference type="Pfam" id="PF00296">
    <property type="entry name" value="Bac_luciferase"/>
    <property type="match status" value="1"/>
</dbReference>
<keyword evidence="2" id="KW-0288">FMN</keyword>
<accession>A0A510HK36</accession>
<keyword evidence="3" id="KW-0560">Oxidoreductase</keyword>
<dbReference type="PANTHER" id="PTHR42847">
    <property type="entry name" value="ALKANESULFONATE MONOOXYGENASE"/>
    <property type="match status" value="1"/>
</dbReference>
<dbReference type="InterPro" id="IPR036661">
    <property type="entry name" value="Luciferase-like_sf"/>
</dbReference>
<organism evidence="6 7">
    <name type="scientific">Rubrobacter xylanophilus</name>
    <dbReference type="NCBI Taxonomy" id="49319"/>
    <lineage>
        <taxon>Bacteria</taxon>
        <taxon>Bacillati</taxon>
        <taxon>Actinomycetota</taxon>
        <taxon>Rubrobacteria</taxon>
        <taxon>Rubrobacterales</taxon>
        <taxon>Rubrobacteraceae</taxon>
        <taxon>Rubrobacter</taxon>
    </lineage>
</organism>
<feature type="domain" description="Luciferase-like" evidence="5">
    <location>
        <begin position="4"/>
        <end position="263"/>
    </location>
</feature>
<evidence type="ECO:0000256" key="2">
    <source>
        <dbReference type="ARBA" id="ARBA00022643"/>
    </source>
</evidence>
<evidence type="ECO:0000256" key="1">
    <source>
        <dbReference type="ARBA" id="ARBA00022630"/>
    </source>
</evidence>
<dbReference type="InterPro" id="IPR050172">
    <property type="entry name" value="SsuD_RutA_monooxygenase"/>
</dbReference>
<proteinExistence type="predicted"/>